<evidence type="ECO:0000256" key="1">
    <source>
        <dbReference type="SAM" id="Phobius"/>
    </source>
</evidence>
<feature type="chain" id="PRO_5032714288" description="TNFR-Cys domain-containing protein" evidence="2">
    <location>
        <begin position="19"/>
        <end position="231"/>
    </location>
</feature>
<name>A0A8B6GP10_MYTGA</name>
<proteinExistence type="predicted"/>
<keyword evidence="1" id="KW-0812">Transmembrane</keyword>
<sequence length="231" mass="26236">MVLSFVCKILVIVYVTMANGIIQKTDDNLEICSNSQCEAMAQDLQLSQSEADMLHTAPCPPPWDMSPLFSPTLCLNCAQRIQILHKCLKEWNITIDCENIVSCEDCISCNICDTSSSIDNNEIALDETTKENGIVKQNDNATVNVEFIVVIIVMVLVATCSLLFAFKVYKNMRHRQRRSIKRKSNKKDMITNVETEDALVNDTREEEVEKMTVSNQLLYENEQNRSEENIT</sequence>
<gene>
    <name evidence="3" type="ORF">MGAL_10B042233</name>
</gene>
<comment type="caution">
    <text evidence="3">The sequence shown here is derived from an EMBL/GenBank/DDBJ whole genome shotgun (WGS) entry which is preliminary data.</text>
</comment>
<evidence type="ECO:0000313" key="4">
    <source>
        <dbReference type="Proteomes" id="UP000596742"/>
    </source>
</evidence>
<evidence type="ECO:0000313" key="3">
    <source>
        <dbReference type="EMBL" id="VDI66427.1"/>
    </source>
</evidence>
<keyword evidence="1" id="KW-0472">Membrane</keyword>
<dbReference type="EMBL" id="UYJE01008710">
    <property type="protein sequence ID" value="VDI66427.1"/>
    <property type="molecule type" value="Genomic_DNA"/>
</dbReference>
<feature type="transmembrane region" description="Helical" evidence="1">
    <location>
        <begin position="147"/>
        <end position="169"/>
    </location>
</feature>
<protein>
    <recommendedName>
        <fullName evidence="5">TNFR-Cys domain-containing protein</fullName>
    </recommendedName>
</protein>
<organism evidence="3 4">
    <name type="scientific">Mytilus galloprovincialis</name>
    <name type="common">Mediterranean mussel</name>
    <dbReference type="NCBI Taxonomy" id="29158"/>
    <lineage>
        <taxon>Eukaryota</taxon>
        <taxon>Metazoa</taxon>
        <taxon>Spiralia</taxon>
        <taxon>Lophotrochozoa</taxon>
        <taxon>Mollusca</taxon>
        <taxon>Bivalvia</taxon>
        <taxon>Autobranchia</taxon>
        <taxon>Pteriomorphia</taxon>
        <taxon>Mytilida</taxon>
        <taxon>Mytiloidea</taxon>
        <taxon>Mytilidae</taxon>
        <taxon>Mytilinae</taxon>
        <taxon>Mytilus</taxon>
    </lineage>
</organism>
<dbReference type="AlphaFoldDB" id="A0A8B6GP10"/>
<accession>A0A8B6GP10</accession>
<keyword evidence="1" id="KW-1133">Transmembrane helix</keyword>
<keyword evidence="4" id="KW-1185">Reference proteome</keyword>
<dbReference type="Proteomes" id="UP000596742">
    <property type="component" value="Unassembled WGS sequence"/>
</dbReference>
<evidence type="ECO:0008006" key="5">
    <source>
        <dbReference type="Google" id="ProtNLM"/>
    </source>
</evidence>
<feature type="signal peptide" evidence="2">
    <location>
        <begin position="1"/>
        <end position="18"/>
    </location>
</feature>
<keyword evidence="2" id="KW-0732">Signal</keyword>
<evidence type="ECO:0000256" key="2">
    <source>
        <dbReference type="SAM" id="SignalP"/>
    </source>
</evidence>
<reference evidence="3" key="1">
    <citation type="submission" date="2018-11" db="EMBL/GenBank/DDBJ databases">
        <authorList>
            <person name="Alioto T."/>
            <person name="Alioto T."/>
        </authorList>
    </citation>
    <scope>NUCLEOTIDE SEQUENCE</scope>
</reference>
<dbReference type="OrthoDB" id="6139597at2759"/>